<dbReference type="SUPFAM" id="SSF48452">
    <property type="entry name" value="TPR-like"/>
    <property type="match status" value="1"/>
</dbReference>
<evidence type="ECO:0000313" key="1">
    <source>
        <dbReference type="EMBL" id="KAL3799295.1"/>
    </source>
</evidence>
<dbReference type="PANTHER" id="PTHR43642">
    <property type="entry name" value="HYBRID SIGNAL TRANSDUCTION HISTIDINE KINASE G"/>
    <property type="match status" value="1"/>
</dbReference>
<dbReference type="EMBL" id="JABMIG020000040">
    <property type="protein sequence ID" value="KAL3799295.1"/>
    <property type="molecule type" value="Genomic_DNA"/>
</dbReference>
<comment type="caution">
    <text evidence="1">The sequence shown here is derived from an EMBL/GenBank/DDBJ whole genome shotgun (WGS) entry which is preliminary data.</text>
</comment>
<protein>
    <submittedName>
        <fullName evidence="1">Uncharacterized protein</fullName>
    </submittedName>
</protein>
<keyword evidence="2" id="KW-1185">Reference proteome</keyword>
<name>A0ABD3QFW1_9STRA</name>
<reference evidence="1 2" key="1">
    <citation type="journal article" date="2020" name="G3 (Bethesda)">
        <title>Improved Reference Genome for Cyclotella cryptica CCMP332, a Model for Cell Wall Morphogenesis, Salinity Adaptation, and Lipid Production in Diatoms (Bacillariophyta).</title>
        <authorList>
            <person name="Roberts W.R."/>
            <person name="Downey K.M."/>
            <person name="Ruck E.C."/>
            <person name="Traller J.C."/>
            <person name="Alverson A.J."/>
        </authorList>
    </citation>
    <scope>NUCLEOTIDE SEQUENCE [LARGE SCALE GENOMIC DNA]</scope>
    <source>
        <strain evidence="1 2">CCMP332</strain>
    </source>
</reference>
<dbReference type="Proteomes" id="UP001516023">
    <property type="component" value="Unassembled WGS sequence"/>
</dbReference>
<organism evidence="1 2">
    <name type="scientific">Cyclotella cryptica</name>
    <dbReference type="NCBI Taxonomy" id="29204"/>
    <lineage>
        <taxon>Eukaryota</taxon>
        <taxon>Sar</taxon>
        <taxon>Stramenopiles</taxon>
        <taxon>Ochrophyta</taxon>
        <taxon>Bacillariophyta</taxon>
        <taxon>Coscinodiscophyceae</taxon>
        <taxon>Thalassiosirophycidae</taxon>
        <taxon>Stephanodiscales</taxon>
        <taxon>Stephanodiscaceae</taxon>
        <taxon>Cyclotella</taxon>
    </lineage>
</organism>
<accession>A0ABD3QFW1</accession>
<proteinExistence type="predicted"/>
<gene>
    <name evidence="1" type="ORF">HJC23_013020</name>
</gene>
<dbReference type="InterPro" id="IPR053159">
    <property type="entry name" value="Hybrid_Histidine_Kinase"/>
</dbReference>
<sequence length="444" mass="50705">MLSEALEKGCDILSRIGDHIPRNPSNEDLDHHIRKTQSLIRGITENDILNYSHMTDTNKLDAMRFLAQLEIITVMVKPTLHPFVTLKMVRLTILHGLSPVSPIGFVYFGSLLAKRGNIKAGHQFTLLAKALLEKLDARDVAGEVICVATEVQFFLEPVQAASNFFAVQGEPAAMRGGNIHWACMNRLHYCCTMFWTCSNLAVVSEMFAEASQFMREQHHRTSLLFLLPIQKIILTLIGSEAETLADNELLRSIQENKNPRHLMMFSFHVMYRSFLLDNNVIDEYALKYYQFHRSSWFLFFGDAVQTFFVGLVAFQSYRETCKSIWLEKGETCIADMKLWAKQGASWNFRHKLLLLEAEELYSKGSFENAQVSYMNAITLAKSHKFMNDEALACELAAMFYLGTGNVASSLDHFRLAQEKYHKWGAFAKADRLLAFIHITFIDID</sequence>
<dbReference type="PANTHER" id="PTHR43642:SF1">
    <property type="entry name" value="HYBRID SIGNAL TRANSDUCTION HISTIDINE KINASE G"/>
    <property type="match status" value="1"/>
</dbReference>
<dbReference type="AlphaFoldDB" id="A0ABD3QFW1"/>
<dbReference type="InterPro" id="IPR011990">
    <property type="entry name" value="TPR-like_helical_dom_sf"/>
</dbReference>
<evidence type="ECO:0000313" key="2">
    <source>
        <dbReference type="Proteomes" id="UP001516023"/>
    </source>
</evidence>